<name>A0ABP0IV20_9DINO</name>
<sequence length="234" mass="24963">MFEHVPKHVAICLSVGEYAALTCAGVFDFETGLRLIKARAEAMEFEVSGARPGAKAQGMCLVVGLDKDSVEKHCKASSSKGENCQIAACLFSRAFSVSGSLSAVESFVEKAKAAGALDCVLLKQAGAFHSSEMADVRNILVKELEAVKGKMMPPRCTVYCNASAKAVGPQSSVQEIVKMLAEQMVSPVLWELSMQQAISDGCTEFYELGPGTQLKGIMKRIDGKIADKMSNISV</sequence>
<evidence type="ECO:0000313" key="3">
    <source>
        <dbReference type="Proteomes" id="UP001642484"/>
    </source>
</evidence>
<dbReference type="SUPFAM" id="SSF52151">
    <property type="entry name" value="FabD/lysophospholipase-like"/>
    <property type="match status" value="1"/>
</dbReference>
<protein>
    <recommendedName>
        <fullName evidence="1">Malonyl-CoA:ACP transacylase (MAT) domain-containing protein</fullName>
    </recommendedName>
</protein>
<evidence type="ECO:0000259" key="1">
    <source>
        <dbReference type="SMART" id="SM00827"/>
    </source>
</evidence>
<organism evidence="2 3">
    <name type="scientific">Durusdinium trenchii</name>
    <dbReference type="NCBI Taxonomy" id="1381693"/>
    <lineage>
        <taxon>Eukaryota</taxon>
        <taxon>Sar</taxon>
        <taxon>Alveolata</taxon>
        <taxon>Dinophyceae</taxon>
        <taxon>Suessiales</taxon>
        <taxon>Symbiodiniaceae</taxon>
        <taxon>Durusdinium</taxon>
    </lineage>
</organism>
<evidence type="ECO:0000313" key="2">
    <source>
        <dbReference type="EMBL" id="CAK9005937.1"/>
    </source>
</evidence>
<dbReference type="InterPro" id="IPR001227">
    <property type="entry name" value="Ac_transferase_dom_sf"/>
</dbReference>
<accession>A0ABP0IV20</accession>
<gene>
    <name evidence="2" type="ORF">CCMP2556_LOCUS8262</name>
</gene>
<dbReference type="Gene3D" id="3.30.70.250">
    <property type="entry name" value="Malonyl-CoA ACP transacylase, ACP-binding"/>
    <property type="match status" value="1"/>
</dbReference>
<dbReference type="InterPro" id="IPR014043">
    <property type="entry name" value="Acyl_transferase_dom"/>
</dbReference>
<dbReference type="InterPro" id="IPR016035">
    <property type="entry name" value="Acyl_Trfase/lysoPLipase"/>
</dbReference>
<proteinExistence type="predicted"/>
<keyword evidence="3" id="KW-1185">Reference proteome</keyword>
<dbReference type="PANTHER" id="PTHR47170">
    <property type="entry name" value="MALONYL-COA ACP TRANSACYLASE, ACP-BINDING"/>
    <property type="match status" value="1"/>
</dbReference>
<dbReference type="InterPro" id="IPR016036">
    <property type="entry name" value="Malonyl_transacylase_ACP-bd"/>
</dbReference>
<dbReference type="Proteomes" id="UP001642484">
    <property type="component" value="Unassembled WGS sequence"/>
</dbReference>
<dbReference type="PANTHER" id="PTHR47170:SF2">
    <property type="entry name" value="MALONYL-COA:ACP TRANSACYLASE (MAT) DOMAIN-CONTAINING PROTEIN"/>
    <property type="match status" value="1"/>
</dbReference>
<comment type="caution">
    <text evidence="2">The sequence shown here is derived from an EMBL/GenBank/DDBJ whole genome shotgun (WGS) entry which is preliminary data.</text>
</comment>
<feature type="domain" description="Malonyl-CoA:ACP transacylase (MAT)" evidence="1">
    <location>
        <begin position="1"/>
        <end position="229"/>
    </location>
</feature>
<dbReference type="SMART" id="SM00827">
    <property type="entry name" value="PKS_AT"/>
    <property type="match status" value="1"/>
</dbReference>
<dbReference type="EMBL" id="CAXAMN010003747">
    <property type="protein sequence ID" value="CAK9005937.1"/>
    <property type="molecule type" value="Genomic_DNA"/>
</dbReference>
<dbReference type="InterPro" id="IPR052760">
    <property type="entry name" value="Mitochondrial_malonyltrans"/>
</dbReference>
<dbReference type="SUPFAM" id="SSF55048">
    <property type="entry name" value="Probable ACP-binding domain of malonyl-CoA ACP transacylase"/>
    <property type="match status" value="1"/>
</dbReference>
<reference evidence="2 3" key="1">
    <citation type="submission" date="2024-02" db="EMBL/GenBank/DDBJ databases">
        <authorList>
            <person name="Chen Y."/>
            <person name="Shah S."/>
            <person name="Dougan E. K."/>
            <person name="Thang M."/>
            <person name="Chan C."/>
        </authorList>
    </citation>
    <scope>NUCLEOTIDE SEQUENCE [LARGE SCALE GENOMIC DNA]</scope>
</reference>
<dbReference type="Gene3D" id="3.40.366.10">
    <property type="entry name" value="Malonyl-Coenzyme A Acyl Carrier Protein, domain 2"/>
    <property type="match status" value="1"/>
</dbReference>